<protein>
    <recommendedName>
        <fullName evidence="5">Glycosyltransferase family 4 protein</fullName>
    </recommendedName>
</protein>
<dbReference type="PANTHER" id="PTHR12526">
    <property type="entry name" value="GLYCOSYLTRANSFERASE"/>
    <property type="match status" value="1"/>
</dbReference>
<dbReference type="SUPFAM" id="SSF53756">
    <property type="entry name" value="UDP-Glycosyltransferase/glycogen phosphorylase"/>
    <property type="match status" value="1"/>
</dbReference>
<evidence type="ECO:0000259" key="2">
    <source>
        <dbReference type="Pfam" id="PF13439"/>
    </source>
</evidence>
<dbReference type="HOGENOM" id="CLU_009583_0_0_6"/>
<dbReference type="Proteomes" id="UP000013084">
    <property type="component" value="Unassembled WGS sequence"/>
</dbReference>
<feature type="domain" description="Glycosyl transferase family 1" evidence="1">
    <location>
        <begin position="166"/>
        <end position="323"/>
    </location>
</feature>
<organism evidence="3 4">
    <name type="scientific">Acinetobacter higginsii</name>
    <dbReference type="NCBI Taxonomy" id="70347"/>
    <lineage>
        <taxon>Bacteria</taxon>
        <taxon>Pseudomonadati</taxon>
        <taxon>Pseudomonadota</taxon>
        <taxon>Gammaproteobacteria</taxon>
        <taxon>Moraxellales</taxon>
        <taxon>Moraxellaceae</taxon>
        <taxon>Acinetobacter</taxon>
    </lineage>
</organism>
<proteinExistence type="predicted"/>
<reference evidence="3 4" key="1">
    <citation type="submission" date="2013-02" db="EMBL/GenBank/DDBJ databases">
        <title>The Genome Sequence of Acinetobacter sp. CIP 70.18.</title>
        <authorList>
            <consortium name="The Broad Institute Genome Sequencing Platform"/>
            <consortium name="The Broad Institute Genome Sequencing Center for Infectious Disease"/>
            <person name="Cerqueira G."/>
            <person name="Feldgarden M."/>
            <person name="Courvalin P."/>
            <person name="Perichon B."/>
            <person name="Grillot-Courvalin C."/>
            <person name="Clermont D."/>
            <person name="Rocha E."/>
            <person name="Yoon E.-J."/>
            <person name="Nemec A."/>
            <person name="Walker B."/>
            <person name="Young S.K."/>
            <person name="Zeng Q."/>
            <person name="Gargeya S."/>
            <person name="Fitzgerald M."/>
            <person name="Haas B."/>
            <person name="Abouelleil A."/>
            <person name="Alvarado L."/>
            <person name="Arachchi H.M."/>
            <person name="Berlin A.M."/>
            <person name="Chapman S.B."/>
            <person name="Dewar J."/>
            <person name="Goldberg J."/>
            <person name="Griggs A."/>
            <person name="Gujja S."/>
            <person name="Hansen M."/>
            <person name="Howarth C."/>
            <person name="Imamovic A."/>
            <person name="Larimer J."/>
            <person name="McCowan C."/>
            <person name="Murphy C."/>
            <person name="Neiman D."/>
            <person name="Pearson M."/>
            <person name="Priest M."/>
            <person name="Roberts A."/>
            <person name="Saif S."/>
            <person name="Shea T."/>
            <person name="Sisk P."/>
            <person name="Sykes S."/>
            <person name="Wortman J."/>
            <person name="Nusbaum C."/>
            <person name="Birren B."/>
        </authorList>
    </citation>
    <scope>NUCLEOTIDE SEQUENCE [LARGE SCALE GENOMIC DNA]</scope>
    <source>
        <strain evidence="3 4">CIP 70.18</strain>
    </source>
</reference>
<dbReference type="PATRIC" id="fig|1217700.3.peg.609"/>
<dbReference type="Pfam" id="PF13439">
    <property type="entry name" value="Glyco_transf_4"/>
    <property type="match status" value="1"/>
</dbReference>
<evidence type="ECO:0000313" key="3">
    <source>
        <dbReference type="EMBL" id="ENX61608.1"/>
    </source>
</evidence>
<dbReference type="GO" id="GO:0016757">
    <property type="term" value="F:glycosyltransferase activity"/>
    <property type="evidence" value="ECO:0007669"/>
    <property type="project" value="InterPro"/>
</dbReference>
<dbReference type="InterPro" id="IPR028098">
    <property type="entry name" value="Glyco_trans_4-like_N"/>
</dbReference>
<dbReference type="Gene3D" id="3.40.50.2000">
    <property type="entry name" value="Glycogen Phosphorylase B"/>
    <property type="match status" value="2"/>
</dbReference>
<dbReference type="PANTHER" id="PTHR12526:SF630">
    <property type="entry name" value="GLYCOSYLTRANSFERASE"/>
    <property type="match status" value="1"/>
</dbReference>
<accession>N9RUG8</accession>
<evidence type="ECO:0000259" key="1">
    <source>
        <dbReference type="Pfam" id="PF00534"/>
    </source>
</evidence>
<gene>
    <name evidence="3" type="ORF">F902_00645</name>
</gene>
<name>N9RUG8_9GAMM</name>
<sequence length="346" mass="39354">MINLVFIVSSLRYKSGTERVVCQLANSFVNLDYKVTILNRDTTETLVAYPLDDKVVVKDFAGNYLSFYKQTNNYINTAKPDIIVVHNMGKLSLLSSFLSIPSNCQLVSLEHVAFLSRAKWVQFLYKFRASKFNKIITLTQNDKTQFDSFHKNVLVIPNFSPFPIALTINKHNQKIVTIGRLTDQKNYIHLLRAWEKIYTSIPNWKLHIYGEGEQFGMLQEYIDKNVLQNVTLKGVTSDVKSVYEESSFFVMSSKYEGLPMVLIEAQSFGLPIVSYDCPNGPSDVIQNGQNGLLIKTQDIPGLAKAMLELASSPDLLTQFSKNSLLNARKYQVEQIINIWVERVLKG</sequence>
<evidence type="ECO:0008006" key="5">
    <source>
        <dbReference type="Google" id="ProtNLM"/>
    </source>
</evidence>
<dbReference type="EMBL" id="APRN01000030">
    <property type="protein sequence ID" value="ENX61608.1"/>
    <property type="molecule type" value="Genomic_DNA"/>
</dbReference>
<dbReference type="GO" id="GO:1901135">
    <property type="term" value="P:carbohydrate derivative metabolic process"/>
    <property type="evidence" value="ECO:0007669"/>
    <property type="project" value="UniProtKB-ARBA"/>
</dbReference>
<dbReference type="AlphaFoldDB" id="N9RUG8"/>
<dbReference type="OrthoDB" id="9777346at2"/>
<keyword evidence="4" id="KW-1185">Reference proteome</keyword>
<evidence type="ECO:0000313" key="4">
    <source>
        <dbReference type="Proteomes" id="UP000013084"/>
    </source>
</evidence>
<dbReference type="Pfam" id="PF00534">
    <property type="entry name" value="Glycos_transf_1"/>
    <property type="match status" value="1"/>
</dbReference>
<dbReference type="InterPro" id="IPR001296">
    <property type="entry name" value="Glyco_trans_1"/>
</dbReference>
<comment type="caution">
    <text evidence="3">The sequence shown here is derived from an EMBL/GenBank/DDBJ whole genome shotgun (WGS) entry which is preliminary data.</text>
</comment>
<dbReference type="CDD" id="cd03820">
    <property type="entry name" value="GT4_AmsD-like"/>
    <property type="match status" value="1"/>
</dbReference>
<feature type="domain" description="Glycosyltransferase subfamily 4-like N-terminal" evidence="2">
    <location>
        <begin position="15"/>
        <end position="158"/>
    </location>
</feature>